<comment type="caution">
    <text evidence="2">The sequence shown here is derived from an EMBL/GenBank/DDBJ whole genome shotgun (WGS) entry which is preliminary data.</text>
</comment>
<dbReference type="GO" id="GO:0008270">
    <property type="term" value="F:zinc ion binding"/>
    <property type="evidence" value="ECO:0007669"/>
    <property type="project" value="UniProtKB-UniRule"/>
</dbReference>
<dbReference type="PANTHER" id="PTHR31669">
    <property type="entry name" value="PROTEIN FAR1-RELATED SEQUENCE 10-RELATED"/>
    <property type="match status" value="1"/>
</dbReference>
<protein>
    <recommendedName>
        <fullName evidence="1">Protein FAR1-RELATED SEQUENCE</fullName>
    </recommendedName>
</protein>
<dbReference type="STRING" id="4072.A0A2G2ZAM7"/>
<keyword evidence="1" id="KW-0479">Metal-binding</keyword>
<evidence type="ECO:0000313" key="3">
    <source>
        <dbReference type="Proteomes" id="UP000222542"/>
    </source>
</evidence>
<dbReference type="Proteomes" id="UP000222542">
    <property type="component" value="Unassembled WGS sequence"/>
</dbReference>
<dbReference type="PANTHER" id="PTHR31669:SF88">
    <property type="entry name" value="PROTEIN FAR1-RELATED SEQUENCE"/>
    <property type="match status" value="1"/>
</dbReference>
<dbReference type="Gramene" id="PHT79066">
    <property type="protein sequence ID" value="PHT79066"/>
    <property type="gene ID" value="T459_17118"/>
</dbReference>
<evidence type="ECO:0000256" key="1">
    <source>
        <dbReference type="RuleBase" id="RU367018"/>
    </source>
</evidence>
<comment type="subcellular location">
    <subcellularLocation>
        <location evidence="1">Nucleus</location>
    </subcellularLocation>
</comment>
<keyword evidence="1" id="KW-0863">Zinc-finger</keyword>
<proteinExistence type="inferred from homology"/>
<name>A0A2G2ZAM7_CAPAN</name>
<accession>A0A2G2ZAM7</accession>
<comment type="function">
    <text evidence="1">Putative transcription activator involved in regulating light control of development.</text>
</comment>
<keyword evidence="1" id="KW-0539">Nucleus</keyword>
<dbReference type="AlphaFoldDB" id="A0A2G2ZAM7"/>
<organism evidence="2 3">
    <name type="scientific">Capsicum annuum</name>
    <name type="common">Capsicum pepper</name>
    <dbReference type="NCBI Taxonomy" id="4072"/>
    <lineage>
        <taxon>Eukaryota</taxon>
        <taxon>Viridiplantae</taxon>
        <taxon>Streptophyta</taxon>
        <taxon>Embryophyta</taxon>
        <taxon>Tracheophyta</taxon>
        <taxon>Spermatophyta</taxon>
        <taxon>Magnoliopsida</taxon>
        <taxon>eudicotyledons</taxon>
        <taxon>Gunneridae</taxon>
        <taxon>Pentapetalae</taxon>
        <taxon>asterids</taxon>
        <taxon>lamiids</taxon>
        <taxon>Solanales</taxon>
        <taxon>Solanaceae</taxon>
        <taxon>Solanoideae</taxon>
        <taxon>Capsiceae</taxon>
        <taxon>Capsicum</taxon>
    </lineage>
</organism>
<comment type="similarity">
    <text evidence="1">Belongs to the FHY3/FAR1 family.</text>
</comment>
<dbReference type="GO" id="GO:0005634">
    <property type="term" value="C:nucleus"/>
    <property type="evidence" value="ECO:0007669"/>
    <property type="project" value="UniProtKB-SubCell"/>
</dbReference>
<dbReference type="InterPro" id="IPR031052">
    <property type="entry name" value="FHY3/FAR1"/>
</dbReference>
<dbReference type="EMBL" id="AYRZ02000006">
    <property type="protein sequence ID" value="PHT79066.1"/>
    <property type="molecule type" value="Genomic_DNA"/>
</dbReference>
<keyword evidence="1" id="KW-0862">Zinc</keyword>
<reference evidence="2 3" key="1">
    <citation type="journal article" date="2014" name="Nat. Genet.">
        <title>Genome sequence of the hot pepper provides insights into the evolution of pungency in Capsicum species.</title>
        <authorList>
            <person name="Kim S."/>
            <person name="Park M."/>
            <person name="Yeom S.I."/>
            <person name="Kim Y.M."/>
            <person name="Lee J.M."/>
            <person name="Lee H.A."/>
            <person name="Seo E."/>
            <person name="Choi J."/>
            <person name="Cheong K."/>
            <person name="Kim K.T."/>
            <person name="Jung K."/>
            <person name="Lee G.W."/>
            <person name="Oh S.K."/>
            <person name="Bae C."/>
            <person name="Kim S.B."/>
            <person name="Lee H.Y."/>
            <person name="Kim S.Y."/>
            <person name="Kim M.S."/>
            <person name="Kang B.C."/>
            <person name="Jo Y.D."/>
            <person name="Yang H.B."/>
            <person name="Jeong H.J."/>
            <person name="Kang W.H."/>
            <person name="Kwon J.K."/>
            <person name="Shin C."/>
            <person name="Lim J.Y."/>
            <person name="Park J.H."/>
            <person name="Huh J.H."/>
            <person name="Kim J.S."/>
            <person name="Kim B.D."/>
            <person name="Cohen O."/>
            <person name="Paran I."/>
            <person name="Suh M.C."/>
            <person name="Lee S.B."/>
            <person name="Kim Y.K."/>
            <person name="Shin Y."/>
            <person name="Noh S.J."/>
            <person name="Park J."/>
            <person name="Seo Y.S."/>
            <person name="Kwon S.Y."/>
            <person name="Kim H.A."/>
            <person name="Park J.M."/>
            <person name="Kim H.J."/>
            <person name="Choi S.B."/>
            <person name="Bosland P.W."/>
            <person name="Reeves G."/>
            <person name="Jo S.H."/>
            <person name="Lee B.W."/>
            <person name="Cho H.T."/>
            <person name="Choi H.S."/>
            <person name="Lee M.S."/>
            <person name="Yu Y."/>
            <person name="Do Choi Y."/>
            <person name="Park B.S."/>
            <person name="van Deynze A."/>
            <person name="Ashrafi H."/>
            <person name="Hill T."/>
            <person name="Kim W.T."/>
            <person name="Pai H.S."/>
            <person name="Ahn H.K."/>
            <person name="Yeam I."/>
            <person name="Giovannoni J.J."/>
            <person name="Rose J.K."/>
            <person name="Sorensen I."/>
            <person name="Lee S.J."/>
            <person name="Kim R.W."/>
            <person name="Choi I.Y."/>
            <person name="Choi B.S."/>
            <person name="Lim J.S."/>
            <person name="Lee Y.H."/>
            <person name="Choi D."/>
        </authorList>
    </citation>
    <scope>NUCLEOTIDE SEQUENCE [LARGE SCALE GENOMIC DNA]</scope>
    <source>
        <strain evidence="3">cv. CM334</strain>
    </source>
</reference>
<dbReference type="GO" id="GO:0006355">
    <property type="term" value="P:regulation of DNA-templated transcription"/>
    <property type="evidence" value="ECO:0007669"/>
    <property type="project" value="UniProtKB-UniRule"/>
</dbReference>
<gene>
    <name evidence="2" type="ORF">T459_17118</name>
</gene>
<sequence>MRSQHKLKDNKWLQSSYEDCEKWVPVDLKDMLFMPKKENESLDSFFDGYVHKHTSFKEFLDKYDLALQRKYLKEAMADVESRSSSFELKTKCKFEQVFTKEVQGYFMQTRIKCTEL</sequence>
<evidence type="ECO:0000313" key="2">
    <source>
        <dbReference type="EMBL" id="PHT79066.1"/>
    </source>
</evidence>
<reference evidence="2 3" key="2">
    <citation type="journal article" date="2017" name="Genome Biol.">
        <title>New reference genome sequences of hot pepper reveal the massive evolution of plant disease-resistance genes by retroduplication.</title>
        <authorList>
            <person name="Kim S."/>
            <person name="Park J."/>
            <person name="Yeom S.I."/>
            <person name="Kim Y.M."/>
            <person name="Seo E."/>
            <person name="Kim K.T."/>
            <person name="Kim M.S."/>
            <person name="Lee J.M."/>
            <person name="Cheong K."/>
            <person name="Shin H.S."/>
            <person name="Kim S.B."/>
            <person name="Han K."/>
            <person name="Lee J."/>
            <person name="Park M."/>
            <person name="Lee H.A."/>
            <person name="Lee H.Y."/>
            <person name="Lee Y."/>
            <person name="Oh S."/>
            <person name="Lee J.H."/>
            <person name="Choi E."/>
            <person name="Choi E."/>
            <person name="Lee S.E."/>
            <person name="Jeon J."/>
            <person name="Kim H."/>
            <person name="Choi G."/>
            <person name="Song H."/>
            <person name="Lee J."/>
            <person name="Lee S.C."/>
            <person name="Kwon J.K."/>
            <person name="Lee H.Y."/>
            <person name="Koo N."/>
            <person name="Hong Y."/>
            <person name="Kim R.W."/>
            <person name="Kang W.H."/>
            <person name="Huh J.H."/>
            <person name="Kang B.C."/>
            <person name="Yang T.J."/>
            <person name="Lee Y.H."/>
            <person name="Bennetzen J.L."/>
            <person name="Choi D."/>
        </authorList>
    </citation>
    <scope>NUCLEOTIDE SEQUENCE [LARGE SCALE GENOMIC DNA]</scope>
    <source>
        <strain evidence="3">cv. CM334</strain>
    </source>
</reference>
<keyword evidence="3" id="KW-1185">Reference proteome</keyword>